<keyword evidence="3" id="KW-1185">Reference proteome</keyword>
<gene>
    <name evidence="2" type="primary">CYB5D2</name>
</gene>
<feature type="compositionally biased region" description="Basic and acidic residues" evidence="1">
    <location>
        <begin position="234"/>
        <end position="244"/>
    </location>
</feature>
<dbReference type="Proteomes" id="UP000694409">
    <property type="component" value="Unassembled WGS sequence"/>
</dbReference>
<dbReference type="Gene3D" id="3.10.120.10">
    <property type="entry name" value="Cytochrome b5-like heme/steroid binding domain"/>
    <property type="match status" value="1"/>
</dbReference>
<dbReference type="GO" id="GO:0020037">
    <property type="term" value="F:heme binding"/>
    <property type="evidence" value="ECO:0007669"/>
    <property type="project" value="Ensembl"/>
</dbReference>
<feature type="region of interest" description="Disordered" evidence="1">
    <location>
        <begin position="203"/>
        <end position="246"/>
    </location>
</feature>
<dbReference type="Ensembl" id="ENSSCAT00000006895.1">
    <property type="protein sequence ID" value="ENSSCAP00000006038.1"/>
    <property type="gene ID" value="ENSSCAG00000004725.1"/>
</dbReference>
<dbReference type="InterPro" id="IPR036400">
    <property type="entry name" value="Cyt_B5-like_heme/steroid_sf"/>
</dbReference>
<sequence>MPTTPLPRQADPRREPPSPAVPKARLDGALSNPVCWKASLPEEGLEGAGLQGSSPPELFHDPCGRRFLPALTSSLSPREPAASRDATRAFASGDFSPAGLVDSVSGLSPAELLSIHSWLSFYSDNYEPVGKLVGRFYDENGAPTEALREVEAAIEEALKLQAESDQKEQQFPPCNSEWSSAKGTRFWCSTESGGVPRAWAGVPRRLHRPGSQGTPCVCVRSSGPPWGQPGSSQHSDRGDLDDPRLQQYEGCHPLAEQCVLLTG</sequence>
<dbReference type="GeneTree" id="ENSGT00940000160156"/>
<evidence type="ECO:0000256" key="1">
    <source>
        <dbReference type="SAM" id="MobiDB-lite"/>
    </source>
</evidence>
<feature type="compositionally biased region" description="Low complexity" evidence="1">
    <location>
        <begin position="221"/>
        <end position="233"/>
    </location>
</feature>
<protein>
    <submittedName>
        <fullName evidence="2">Cytochrome b5 domain containing 2</fullName>
    </submittedName>
</protein>
<dbReference type="GO" id="GO:0045666">
    <property type="term" value="P:positive regulation of neuron differentiation"/>
    <property type="evidence" value="ECO:0007669"/>
    <property type="project" value="Ensembl"/>
</dbReference>
<organism evidence="2 3">
    <name type="scientific">Serinus canaria</name>
    <name type="common">Island canary</name>
    <name type="synonym">Fringilla canaria</name>
    <dbReference type="NCBI Taxonomy" id="9135"/>
    <lineage>
        <taxon>Eukaryota</taxon>
        <taxon>Metazoa</taxon>
        <taxon>Chordata</taxon>
        <taxon>Craniata</taxon>
        <taxon>Vertebrata</taxon>
        <taxon>Euteleostomi</taxon>
        <taxon>Archelosauria</taxon>
        <taxon>Archosauria</taxon>
        <taxon>Dinosauria</taxon>
        <taxon>Saurischia</taxon>
        <taxon>Theropoda</taxon>
        <taxon>Coelurosauria</taxon>
        <taxon>Aves</taxon>
        <taxon>Neognathae</taxon>
        <taxon>Neoaves</taxon>
        <taxon>Telluraves</taxon>
        <taxon>Australaves</taxon>
        <taxon>Passeriformes</taxon>
        <taxon>Passeroidea</taxon>
        <taxon>Fringillidae</taxon>
        <taxon>Carduelinae</taxon>
        <taxon>Serinus</taxon>
    </lineage>
</organism>
<accession>A0A8C9MNQ4</accession>
<dbReference type="GO" id="GO:0005576">
    <property type="term" value="C:extracellular region"/>
    <property type="evidence" value="ECO:0007669"/>
    <property type="project" value="Ensembl"/>
</dbReference>
<evidence type="ECO:0000313" key="2">
    <source>
        <dbReference type="Ensembl" id="ENSSCAP00000006038.1"/>
    </source>
</evidence>
<feature type="region of interest" description="Disordered" evidence="1">
    <location>
        <begin position="1"/>
        <end position="26"/>
    </location>
</feature>
<evidence type="ECO:0000313" key="3">
    <source>
        <dbReference type="Proteomes" id="UP000694409"/>
    </source>
</evidence>
<name>A0A8C9MNQ4_SERCA</name>
<dbReference type="SUPFAM" id="SSF55856">
    <property type="entry name" value="Cytochrome b5-like heme/steroid binding domain"/>
    <property type="match status" value="1"/>
</dbReference>
<dbReference type="AlphaFoldDB" id="A0A8C9MNQ4"/>
<reference evidence="2" key="1">
    <citation type="submission" date="2025-08" db="UniProtKB">
        <authorList>
            <consortium name="Ensembl"/>
        </authorList>
    </citation>
    <scope>IDENTIFICATION</scope>
</reference>
<reference evidence="2" key="2">
    <citation type="submission" date="2025-09" db="UniProtKB">
        <authorList>
            <consortium name="Ensembl"/>
        </authorList>
    </citation>
    <scope>IDENTIFICATION</scope>
</reference>
<proteinExistence type="predicted"/>
<dbReference type="GO" id="GO:0030182">
    <property type="term" value="P:neuron differentiation"/>
    <property type="evidence" value="ECO:0007669"/>
    <property type="project" value="Ensembl"/>
</dbReference>